<dbReference type="InterPro" id="IPR000873">
    <property type="entry name" value="AMP-dep_synth/lig_dom"/>
</dbReference>
<dbReference type="InterPro" id="IPR036736">
    <property type="entry name" value="ACP-like_sf"/>
</dbReference>
<dbReference type="Pfam" id="PF13193">
    <property type="entry name" value="AMP-binding_C"/>
    <property type="match status" value="1"/>
</dbReference>
<evidence type="ECO:0000256" key="2">
    <source>
        <dbReference type="ARBA" id="ARBA00022450"/>
    </source>
</evidence>
<dbReference type="InterPro" id="IPR009081">
    <property type="entry name" value="PP-bd_ACP"/>
</dbReference>
<evidence type="ECO:0000256" key="5">
    <source>
        <dbReference type="ARBA" id="ARBA00022832"/>
    </source>
</evidence>
<dbReference type="InterPro" id="IPR025110">
    <property type="entry name" value="AMP-bd_C"/>
</dbReference>
<keyword evidence="6" id="KW-0663">Pyridoxal phosphate</keyword>
<dbReference type="InterPro" id="IPR014031">
    <property type="entry name" value="Ketoacyl_synth_C"/>
</dbReference>
<keyword evidence="7" id="KW-0443">Lipid metabolism</keyword>
<organism evidence="12 15">
    <name type="scientific">Teichococcus wenyumeiae</name>
    <dbReference type="NCBI Taxonomy" id="2478470"/>
    <lineage>
        <taxon>Bacteria</taxon>
        <taxon>Pseudomonadati</taxon>
        <taxon>Pseudomonadota</taxon>
        <taxon>Alphaproteobacteria</taxon>
        <taxon>Acetobacterales</taxon>
        <taxon>Roseomonadaceae</taxon>
        <taxon>Roseomonas</taxon>
    </lineage>
</organism>
<evidence type="ECO:0000313" key="15">
    <source>
        <dbReference type="Proteomes" id="UP000278036"/>
    </source>
</evidence>
<proteinExistence type="predicted"/>
<dbReference type="CDD" id="cd19531">
    <property type="entry name" value="LCL_NRPS-like"/>
    <property type="match status" value="1"/>
</dbReference>
<dbReference type="InterPro" id="IPR020841">
    <property type="entry name" value="PKS_Beta-ketoAc_synthase_dom"/>
</dbReference>
<protein>
    <submittedName>
        <fullName evidence="12">Aminotransferase class III-fold pyridoxal phosphate-dependent enzyme</fullName>
    </submittedName>
</protein>
<feature type="domain" description="Ketosynthase family 3 (KS3)" evidence="11">
    <location>
        <begin position="47"/>
        <end position="464"/>
    </location>
</feature>
<dbReference type="InterPro" id="IPR020806">
    <property type="entry name" value="PKS_PP-bd"/>
</dbReference>
<sequence>MRPHRAHGGDVRAWQRAAAGPVAGRSRRRHAGAASDAPGGGGIVSSARDIAIIGMSGRFPGAPDTAQLWDNLLQGRDGITRPDRAALLAAGVPQAVLDRPGFVPAAPLLEEIDRFDAAFFGISPREATTLAPAIRLFLECCWEAFENAGRVPGGAVGVYAGANMSQYWRLGAHGLEPGLEQILGNDKDYLATHVAYRLNLKGPALSVQTACSTSLVAVHMAAEALLSGQCDMALAGGATVRVPHDPGYQWTQGSILSPDGVCRPFDAAPSGPVFGSGVGVVLLKRLGDALTDGDPVRAVIRGSAINNDGGGKAGFTAPGLEGQAAVVAQALARAGVPARSISYIEAHGTGTALGDPIEVAALTRAFRQNTAESGFCRIGSVKGNLGHLETAAGVAGLIKTVLALEHRELPPSVHYAAPNPEIDFAATPFVVNAARCPWQAEGPLRAGVSSFGMGGTNAHVVLEEAPPRAVPDLDNRPQLLLLSARTPTALARIGRALLAQLRRQPDLRLADVAHTLAAGRARLPLRRALVCASVEELATLLETPTPAVRPKAGPPPHLGLVLDGALPPSLARALHAEDDTFRAAADEALAACGLTPDAFQDPLPPAAAFCAGHGLARLLAAWGLPPAALAAGTPWALALRSCLEGRLTLPEAAALACAKGTPPSAAMAPEQAGGIWVDPSALRLNGGAAWAGRHALLQLVAHLWTQGLEPLPGALAGVSARRVALPTYPFERQRFWVEAAPQPVAVAEPPAVAAPTSASAPDARSIRLVLQQIVGHALHLPPEQVSPDRDFIEMGADSLVLVESVQEIERRLGLRVPVRDLFETTTTVSSLARALATRLAAAPVSAASPPPTLAAMPVPAAAPSIPAPPPDTVLDDPRQQQHVAALVARYTARTAASKRLAAEKRAGLADVRAAAGFKLLIKEMLYPIVVERGDGGHVTDVDGNDYVDVTMGFGVRLFGHRAAFLDAALRDQLDRDAPLGPENRDTGDVAALLRRMTGMERVAFFTTGTEAVMTALRLARARSGRDGLVLFKGSYHGHADATLGIGLPDGRAAPLSAGVPSTTLQHLTILDYGSEDALHRIEAQAAHLAAVVVEPVQSRHPDRQPQAFLQALRRITQQHGIALIFDEMITGFRIGAGGAQAWFGVEADIAAYGKIVGGGMPVGVVAGKAAWMDGLDGGAWRFGDATYPEKPAIFYAGTFNKNPWTMAAARAVLAEIDARGPALFTALNRRTTWLATALNAFFAREGVALEVVHFASLFRFRVGGLADLFFFHMIASGIYIWEGRNCFLAAAHDDADVERIMAAARDSALALRADALLDAAPPAPRHPVTAAQAQLLLLERIDPDAALAYNIHLTALLSGPLDEDALQLAVAALVRRHEVLRSRFPDSADARVAEPFLWVPLQRHDLAPEAVDGWFAGEASRRFDLAEGPLLRAQLLRLGAGSAQLVLSLPHIIGDGVTLNLLLRELVQLYEGERAGRAAGLPEPVPFHAYTAWLEARRPASATDLAWWRQQLAGPLPVLNMPLDHPRPAVRRHAAAVATTRMDIALATALRRAGGTRRATFLMLCLAAWQALLHRISGDDDLIVGVPTAGRGMPGSEAMAGYCTHLLPVRSRPLAGARFADLLEATRATLLDAMAHGDLPFAELLDALALPRDASRTPLLSTTFNLDHPPAAATMDGVTLQVVPPPVHHASYELALNITELDDGPVVECRYHTALFDPARIQALLRQYETVLRQVAADLEVPLASLDLSRGEAALPDPAAPLAEPSYPGVLALLLRQPPDAIAIRDAERAWRYAEVTEEAQGIARMLVAHGVRPGDRVALLAPRDGRLACAMAGTWLAGAVFLCLDAALPPARLQAMAEAAGAGWVLDLHATPSTVPAGPTHLHAPSGSVWPEAGLPAMPAGDDPAYIVFTSGTTGRPRGILGTHKGVAQFLDWQRQRFGIGPADHVAQLAAPSFDVLLRDVFLPLTTGATLHVPPPAVADDPAGLAAWLAASGVTVLHAVPSRARGWLAAAPVGGWPQLRRTFFSGEALDPGLARAWRAACAAEALVVNFYGSTETTMIKGYRVLDEGGPLHAVLPMADTQMLVLRDGQPCGVGEAGEVVVRTPFRSAGYLEGGAAATFVPSPFRSADMLYRSGDTGRFRVDGSVEILGRLDEQVKIRGVRVEPAEARLALEAHPAVAQAAVLAWPGAAGPELAAYVVPAADEDPAPAALRAFLAARLPAAAVPGCVTLLPALPLLPNGKLDRHALPPPQAASPVAVVPPRGAMEALLLRAWHDVLPGVPPGVEDDVFTQGANSLGATQLVSRLRGLLGLELPLTAVFENPTVAALARHVEMRQALAAVMADPAEMDDGELIGP</sequence>
<dbReference type="Gene3D" id="3.40.640.10">
    <property type="entry name" value="Type I PLP-dependent aspartate aminotransferase-like (Major domain)"/>
    <property type="match status" value="1"/>
</dbReference>
<dbReference type="SUPFAM" id="SSF56801">
    <property type="entry name" value="Acetyl-CoA synthetase-like"/>
    <property type="match status" value="1"/>
</dbReference>
<dbReference type="GO" id="GO:0004312">
    <property type="term" value="F:fatty acid synthase activity"/>
    <property type="evidence" value="ECO:0007669"/>
    <property type="project" value="TreeGrafter"/>
</dbReference>
<dbReference type="PROSITE" id="PS00606">
    <property type="entry name" value="KS3_1"/>
    <property type="match status" value="1"/>
</dbReference>
<dbReference type="InterPro" id="IPR015422">
    <property type="entry name" value="PyrdxlP-dep_Trfase_small"/>
</dbReference>
<dbReference type="InterPro" id="IPR016039">
    <property type="entry name" value="Thiolase-like"/>
</dbReference>
<dbReference type="InterPro" id="IPR015421">
    <property type="entry name" value="PyrdxlP-dep_Trfase_major"/>
</dbReference>
<dbReference type="SMART" id="SM00823">
    <property type="entry name" value="PKS_PP"/>
    <property type="match status" value="2"/>
</dbReference>
<name>A0A3A9JCF0_9PROT</name>
<evidence type="ECO:0000256" key="7">
    <source>
        <dbReference type="ARBA" id="ARBA00023098"/>
    </source>
</evidence>
<dbReference type="Pfam" id="PF00202">
    <property type="entry name" value="Aminotran_3"/>
    <property type="match status" value="1"/>
</dbReference>
<dbReference type="InterPro" id="IPR020845">
    <property type="entry name" value="AMP-binding_CS"/>
</dbReference>
<dbReference type="SMART" id="SM01294">
    <property type="entry name" value="PKS_PP_betabranch"/>
    <property type="match status" value="1"/>
</dbReference>
<dbReference type="Gene3D" id="3.90.1150.10">
    <property type="entry name" value="Aspartate Aminotransferase, domain 1"/>
    <property type="match status" value="1"/>
</dbReference>
<dbReference type="PROSITE" id="PS00012">
    <property type="entry name" value="PHOSPHOPANTETHEINE"/>
    <property type="match status" value="1"/>
</dbReference>
<dbReference type="SUPFAM" id="SSF47336">
    <property type="entry name" value="ACP-like"/>
    <property type="match status" value="2"/>
</dbReference>
<dbReference type="CDD" id="cd00833">
    <property type="entry name" value="PKS"/>
    <property type="match status" value="1"/>
</dbReference>
<dbReference type="GO" id="GO:0071770">
    <property type="term" value="P:DIM/DIP cell wall layer assembly"/>
    <property type="evidence" value="ECO:0007669"/>
    <property type="project" value="TreeGrafter"/>
</dbReference>
<feature type="region of interest" description="Disordered" evidence="9">
    <location>
        <begin position="1"/>
        <end position="40"/>
    </location>
</feature>
<gene>
    <name evidence="12" type="ORF">D6Z83_20770</name>
    <name evidence="13" type="ORF">EBE87_22065</name>
</gene>
<evidence type="ECO:0000313" key="13">
    <source>
        <dbReference type="EMBL" id="RMI17546.1"/>
    </source>
</evidence>
<dbReference type="InterPro" id="IPR045851">
    <property type="entry name" value="AMP-bd_C_sf"/>
</dbReference>
<keyword evidence="14" id="KW-1185">Reference proteome</keyword>
<dbReference type="InterPro" id="IPR032821">
    <property type="entry name" value="PKS_assoc"/>
</dbReference>
<evidence type="ECO:0000259" key="11">
    <source>
        <dbReference type="PROSITE" id="PS52004"/>
    </source>
</evidence>
<comment type="caution">
    <text evidence="12">The sequence shown here is derived from an EMBL/GenBank/DDBJ whole genome shotgun (WGS) entry which is preliminary data.</text>
</comment>
<dbReference type="Gene3D" id="1.10.1240.100">
    <property type="match status" value="1"/>
</dbReference>
<dbReference type="InterPro" id="IPR014030">
    <property type="entry name" value="Ketoacyl_synth_N"/>
</dbReference>
<dbReference type="SMART" id="SM00825">
    <property type="entry name" value="PKS_KS"/>
    <property type="match status" value="1"/>
</dbReference>
<keyword evidence="5" id="KW-0276">Fatty acid metabolism</keyword>
<dbReference type="Proteomes" id="UP000278036">
    <property type="component" value="Unassembled WGS sequence"/>
</dbReference>
<dbReference type="Pfam" id="PF00668">
    <property type="entry name" value="Condensation"/>
    <property type="match status" value="1"/>
</dbReference>
<keyword evidence="8" id="KW-0511">Multifunctional enzyme</keyword>
<dbReference type="SUPFAM" id="SSF53901">
    <property type="entry name" value="Thiolase-like"/>
    <property type="match status" value="1"/>
</dbReference>
<dbReference type="Pfam" id="PF00501">
    <property type="entry name" value="AMP-binding"/>
    <property type="match status" value="1"/>
</dbReference>
<keyword evidence="4 12" id="KW-0808">Transferase</keyword>
<dbReference type="SUPFAM" id="SSF53383">
    <property type="entry name" value="PLP-dependent transferases"/>
    <property type="match status" value="1"/>
</dbReference>
<dbReference type="Proteomes" id="UP000274097">
    <property type="component" value="Unassembled WGS sequence"/>
</dbReference>
<accession>A0A3A9JCF0</accession>
<dbReference type="PROSITE" id="PS00455">
    <property type="entry name" value="AMP_BINDING"/>
    <property type="match status" value="1"/>
</dbReference>
<evidence type="ECO:0000313" key="14">
    <source>
        <dbReference type="Proteomes" id="UP000274097"/>
    </source>
</evidence>
<dbReference type="InterPro" id="IPR050091">
    <property type="entry name" value="PKS_NRPS_Biosynth_Enz"/>
</dbReference>
<evidence type="ECO:0000256" key="3">
    <source>
        <dbReference type="ARBA" id="ARBA00022553"/>
    </source>
</evidence>
<dbReference type="InterPro" id="IPR023213">
    <property type="entry name" value="CAT-like_dom_sf"/>
</dbReference>
<feature type="domain" description="Carrier" evidence="10">
    <location>
        <begin position="2260"/>
        <end position="2335"/>
    </location>
</feature>
<dbReference type="GO" id="GO:0006633">
    <property type="term" value="P:fatty acid biosynthetic process"/>
    <property type="evidence" value="ECO:0007669"/>
    <property type="project" value="InterPro"/>
</dbReference>
<dbReference type="GO" id="GO:0008483">
    <property type="term" value="F:transaminase activity"/>
    <property type="evidence" value="ECO:0007669"/>
    <property type="project" value="UniProtKB-KW"/>
</dbReference>
<keyword evidence="3" id="KW-0597">Phosphoprotein</keyword>
<dbReference type="InterPro" id="IPR005814">
    <property type="entry name" value="Aminotrans_3"/>
</dbReference>
<dbReference type="Pfam" id="PF00550">
    <property type="entry name" value="PP-binding"/>
    <property type="match status" value="2"/>
</dbReference>
<dbReference type="Pfam" id="PF16197">
    <property type="entry name" value="KAsynt_C_assoc"/>
    <property type="match status" value="1"/>
</dbReference>
<dbReference type="Pfam" id="PF02801">
    <property type="entry name" value="Ketoacyl-synt_C"/>
    <property type="match status" value="1"/>
</dbReference>
<dbReference type="GO" id="GO:0004315">
    <property type="term" value="F:3-oxoacyl-[acyl-carrier-protein] synthase activity"/>
    <property type="evidence" value="ECO:0007669"/>
    <property type="project" value="InterPro"/>
</dbReference>
<dbReference type="InterPro" id="IPR006162">
    <property type="entry name" value="Ppantetheine_attach_site"/>
</dbReference>
<keyword evidence="12" id="KW-0032">Aminotransferase</keyword>
<dbReference type="InterPro" id="IPR042099">
    <property type="entry name" value="ANL_N_sf"/>
</dbReference>
<dbReference type="Gene3D" id="3.30.559.30">
    <property type="entry name" value="Nonribosomal peptide synthetase, condensation domain"/>
    <property type="match status" value="1"/>
</dbReference>
<dbReference type="CDD" id="cd05930">
    <property type="entry name" value="A_NRPS"/>
    <property type="match status" value="1"/>
</dbReference>
<dbReference type="Pfam" id="PF00109">
    <property type="entry name" value="ketoacyl-synt"/>
    <property type="match status" value="1"/>
</dbReference>
<dbReference type="Gene3D" id="3.40.47.10">
    <property type="match status" value="1"/>
</dbReference>
<dbReference type="Gene3D" id="3.30.559.10">
    <property type="entry name" value="Chloramphenicol acetyltransferase-like domain"/>
    <property type="match status" value="1"/>
</dbReference>
<evidence type="ECO:0000256" key="9">
    <source>
        <dbReference type="SAM" id="MobiDB-lite"/>
    </source>
</evidence>
<evidence type="ECO:0000313" key="12">
    <source>
        <dbReference type="EMBL" id="RKK02245.1"/>
    </source>
</evidence>
<dbReference type="Gene3D" id="3.30.300.30">
    <property type="match status" value="1"/>
</dbReference>
<dbReference type="GO" id="GO:0030170">
    <property type="term" value="F:pyridoxal phosphate binding"/>
    <property type="evidence" value="ECO:0007669"/>
    <property type="project" value="InterPro"/>
</dbReference>
<evidence type="ECO:0000256" key="8">
    <source>
        <dbReference type="ARBA" id="ARBA00023268"/>
    </source>
</evidence>
<dbReference type="Gene3D" id="3.40.50.12780">
    <property type="entry name" value="N-terminal domain of ligase-like"/>
    <property type="match status" value="1"/>
</dbReference>
<dbReference type="GO" id="GO:0031177">
    <property type="term" value="F:phosphopantetheine binding"/>
    <property type="evidence" value="ECO:0007669"/>
    <property type="project" value="InterPro"/>
</dbReference>
<dbReference type="InterPro" id="IPR015424">
    <property type="entry name" value="PyrdxlP-dep_Trfase"/>
</dbReference>
<dbReference type="FunFam" id="3.40.47.10:FF:000042">
    <property type="entry name" value="Polyketide synthase Pks13"/>
    <property type="match status" value="1"/>
</dbReference>
<dbReference type="GO" id="GO:0005886">
    <property type="term" value="C:plasma membrane"/>
    <property type="evidence" value="ECO:0007669"/>
    <property type="project" value="TreeGrafter"/>
</dbReference>
<dbReference type="PANTHER" id="PTHR43775:SF37">
    <property type="entry name" value="SI:DKEY-61P9.11"/>
    <property type="match status" value="1"/>
</dbReference>
<dbReference type="InterPro" id="IPR018201">
    <property type="entry name" value="Ketoacyl_synth_AS"/>
</dbReference>
<keyword evidence="2" id="KW-0596">Phosphopantetheine</keyword>
<dbReference type="GO" id="GO:0005737">
    <property type="term" value="C:cytoplasm"/>
    <property type="evidence" value="ECO:0007669"/>
    <property type="project" value="TreeGrafter"/>
</dbReference>
<dbReference type="SUPFAM" id="SSF52777">
    <property type="entry name" value="CoA-dependent acyltransferases"/>
    <property type="match status" value="2"/>
</dbReference>
<dbReference type="EMBL" id="RFLX01000026">
    <property type="protein sequence ID" value="RMI17546.1"/>
    <property type="molecule type" value="Genomic_DNA"/>
</dbReference>
<evidence type="ECO:0000259" key="10">
    <source>
        <dbReference type="PROSITE" id="PS50075"/>
    </source>
</evidence>
<dbReference type="Gene3D" id="1.10.1200.10">
    <property type="entry name" value="ACP-like"/>
    <property type="match status" value="2"/>
</dbReference>
<evidence type="ECO:0000256" key="6">
    <source>
        <dbReference type="ARBA" id="ARBA00022898"/>
    </source>
</evidence>
<dbReference type="InterPro" id="IPR001242">
    <property type="entry name" value="Condensation_dom"/>
</dbReference>
<feature type="domain" description="Carrier" evidence="10">
    <location>
        <begin position="764"/>
        <end position="839"/>
    </location>
</feature>
<evidence type="ECO:0000256" key="4">
    <source>
        <dbReference type="ARBA" id="ARBA00022679"/>
    </source>
</evidence>
<comment type="cofactor">
    <cofactor evidence="1">
        <name>pantetheine 4'-phosphate</name>
        <dbReference type="ChEBI" id="CHEBI:47942"/>
    </cofactor>
</comment>
<dbReference type="PROSITE" id="PS52004">
    <property type="entry name" value="KS3_2"/>
    <property type="match status" value="1"/>
</dbReference>
<dbReference type="InParanoid" id="A0A3A9JCF0"/>
<dbReference type="Gene3D" id="3.30.70.3290">
    <property type="match status" value="1"/>
</dbReference>
<reference evidence="12 15" key="1">
    <citation type="submission" date="2018-09" db="EMBL/GenBank/DDBJ databases">
        <title>Roseomonas sp. nov., isolated from feces of Tibetan antelopes in the Qinghai-Tibet plateau, China.</title>
        <authorList>
            <person name="Tian Z."/>
        </authorList>
    </citation>
    <scope>NUCLEOTIDE SEQUENCE [LARGE SCALE GENOMIC DNA]</scope>
    <source>
        <strain evidence="13 14">Z23</strain>
        <strain evidence="12 15">Z24</strain>
    </source>
</reference>
<dbReference type="EMBL" id="RAQU01000170">
    <property type="protein sequence ID" value="RKK02245.1"/>
    <property type="molecule type" value="Genomic_DNA"/>
</dbReference>
<dbReference type="PROSITE" id="PS50075">
    <property type="entry name" value="CARRIER"/>
    <property type="match status" value="2"/>
</dbReference>
<dbReference type="PANTHER" id="PTHR43775">
    <property type="entry name" value="FATTY ACID SYNTHASE"/>
    <property type="match status" value="1"/>
</dbReference>
<evidence type="ECO:0000256" key="1">
    <source>
        <dbReference type="ARBA" id="ARBA00001957"/>
    </source>
</evidence>